<name>A0A074W536_9PEZI</name>
<reference evidence="9 10" key="1">
    <citation type="journal article" date="2014" name="BMC Genomics">
        <title>Genome sequencing of four Aureobasidium pullulans varieties: biotechnological potential, stress tolerance, and description of new species.</title>
        <authorList>
            <person name="Gostin Ar C."/>
            <person name="Ohm R.A."/>
            <person name="Kogej T."/>
            <person name="Sonjak S."/>
            <person name="Turk M."/>
            <person name="Zajc J."/>
            <person name="Zalar P."/>
            <person name="Grube M."/>
            <person name="Sun H."/>
            <person name="Han J."/>
            <person name="Sharma A."/>
            <person name="Chiniquy J."/>
            <person name="Ngan C.Y."/>
            <person name="Lipzen A."/>
            <person name="Barry K."/>
            <person name="Grigoriev I.V."/>
            <person name="Gunde-Cimerman N."/>
        </authorList>
    </citation>
    <scope>NUCLEOTIDE SEQUENCE [LARGE SCALE GENOMIC DNA]</scope>
    <source>
        <strain evidence="9 10">CBS 147.97</strain>
    </source>
</reference>
<feature type="transmembrane region" description="Helical" evidence="7">
    <location>
        <begin position="351"/>
        <end position="369"/>
    </location>
</feature>
<feature type="transmembrane region" description="Helical" evidence="7">
    <location>
        <begin position="323"/>
        <end position="345"/>
    </location>
</feature>
<evidence type="ECO:0000256" key="5">
    <source>
        <dbReference type="ARBA" id="ARBA00022989"/>
    </source>
</evidence>
<evidence type="ECO:0000256" key="3">
    <source>
        <dbReference type="ARBA" id="ARBA00022448"/>
    </source>
</evidence>
<dbReference type="STRING" id="1043004.A0A074W536"/>
<dbReference type="InterPro" id="IPR011701">
    <property type="entry name" value="MFS"/>
</dbReference>
<dbReference type="SUPFAM" id="SSF103473">
    <property type="entry name" value="MFS general substrate transporter"/>
    <property type="match status" value="1"/>
</dbReference>
<evidence type="ECO:0000256" key="2">
    <source>
        <dbReference type="ARBA" id="ARBA00006829"/>
    </source>
</evidence>
<proteinExistence type="inferred from homology"/>
<dbReference type="PANTHER" id="PTHR23506:SF23">
    <property type="entry name" value="GH10249P"/>
    <property type="match status" value="1"/>
</dbReference>
<feature type="transmembrane region" description="Helical" evidence="7">
    <location>
        <begin position="96"/>
        <end position="115"/>
    </location>
</feature>
<dbReference type="GO" id="GO:0016020">
    <property type="term" value="C:membrane"/>
    <property type="evidence" value="ECO:0007669"/>
    <property type="project" value="UniProtKB-SubCell"/>
</dbReference>
<dbReference type="InterPro" id="IPR001958">
    <property type="entry name" value="Tet-R_TetA/multi-R_MdtG-like"/>
</dbReference>
<dbReference type="GeneID" id="25414388"/>
<evidence type="ECO:0000313" key="9">
    <source>
        <dbReference type="EMBL" id="KEQ68240.1"/>
    </source>
</evidence>
<keyword evidence="6 7" id="KW-0472">Membrane</keyword>
<evidence type="ECO:0000256" key="6">
    <source>
        <dbReference type="ARBA" id="ARBA00023136"/>
    </source>
</evidence>
<dbReference type="PROSITE" id="PS50850">
    <property type="entry name" value="MFS"/>
    <property type="match status" value="1"/>
</dbReference>
<feature type="transmembrane region" description="Helical" evidence="7">
    <location>
        <begin position="429"/>
        <end position="450"/>
    </location>
</feature>
<dbReference type="InterPro" id="IPR036259">
    <property type="entry name" value="MFS_trans_sf"/>
</dbReference>
<evidence type="ECO:0000256" key="4">
    <source>
        <dbReference type="ARBA" id="ARBA00022692"/>
    </source>
</evidence>
<feature type="transmembrane region" description="Helical" evidence="7">
    <location>
        <begin position="457"/>
        <end position="479"/>
    </location>
</feature>
<keyword evidence="10" id="KW-1185">Reference proteome</keyword>
<dbReference type="InterPro" id="IPR020846">
    <property type="entry name" value="MFS_dom"/>
</dbReference>
<feature type="transmembrane region" description="Helical" evidence="7">
    <location>
        <begin position="381"/>
        <end position="403"/>
    </location>
</feature>
<evidence type="ECO:0000256" key="7">
    <source>
        <dbReference type="SAM" id="Phobius"/>
    </source>
</evidence>
<dbReference type="EMBL" id="KL584733">
    <property type="protein sequence ID" value="KEQ68240.1"/>
    <property type="molecule type" value="Genomic_DNA"/>
</dbReference>
<comment type="subcellular location">
    <subcellularLocation>
        <location evidence="1">Membrane</location>
        <topology evidence="1">Multi-pass membrane protein</topology>
    </subcellularLocation>
</comment>
<evidence type="ECO:0000259" key="8">
    <source>
        <dbReference type="PROSITE" id="PS50850"/>
    </source>
</evidence>
<feature type="domain" description="Major facilitator superfamily (MFS) profile" evidence="8">
    <location>
        <begin position="25"/>
        <end position="483"/>
    </location>
</feature>
<keyword evidence="3" id="KW-0813">Transport</keyword>
<protein>
    <submittedName>
        <fullName evidence="9">Putative MFS amine transporter</fullName>
    </submittedName>
</protein>
<dbReference type="AlphaFoldDB" id="A0A074W536"/>
<keyword evidence="5 7" id="KW-1133">Transmembrane helix</keyword>
<dbReference type="RefSeq" id="XP_013422427.1">
    <property type="nucleotide sequence ID" value="XM_013566973.1"/>
</dbReference>
<feature type="transmembrane region" description="Helical" evidence="7">
    <location>
        <begin position="155"/>
        <end position="178"/>
    </location>
</feature>
<dbReference type="OrthoDB" id="5086884at2759"/>
<comment type="similarity">
    <text evidence="2">Belongs to the major facilitator superfamily. Vesicular transporter family.</text>
</comment>
<feature type="transmembrane region" description="Helical" evidence="7">
    <location>
        <begin position="121"/>
        <end position="143"/>
    </location>
</feature>
<dbReference type="Proteomes" id="UP000027730">
    <property type="component" value="Unassembled WGS sequence"/>
</dbReference>
<feature type="transmembrane region" description="Helical" evidence="7">
    <location>
        <begin position="184"/>
        <end position="204"/>
    </location>
</feature>
<accession>A0A074W536</accession>
<dbReference type="InterPro" id="IPR050930">
    <property type="entry name" value="MFS_Vesicular_Transporter"/>
</dbReference>
<sequence>MSDSLELEGCDLPACVRLRSSIGSITLTVSLAVFTDIFLYGVIIPVIPFALTSRVGLETTEVQTWLSVLLAVYGAAMFCASPVCGWATDRIRSRRTFLLIGLVALSAATALLLAAKSLVLIIVARTLQGVSAAVVWVAGPALLADSVDPDQIGRFMGFMGDATGLAILAAPAVGGVVFERVGYNAVFFICFGLLGLDMLLRLLVIEKERAENAVVEHNDRKSVSAHEINTTTTKQGESSSLPAQKSVLDDCASLRSATSGTDDRGTVTNVKSWRDHLWPLRTLLLSPRLATDLFGCLVQATLFTSIESILPLQVRQSFHWGSLGAGLVFLPLTLPALTSPLIGWVADRYQARLPCIAGSSLAALAFVLLRLVTDGTAKDKIILCCLVAIIGLALTLVLIPLMADIVHAVNSMDAKGQIGPRTGGSYGQAYALFNMAYAAGSAIGPLLAGLLRVRMGWGATTLVLGCLSGASIVPIAVWAGNHKPAKEEDDEITA</sequence>
<dbReference type="PRINTS" id="PR01035">
    <property type="entry name" value="TCRTETA"/>
</dbReference>
<feature type="transmembrane region" description="Helical" evidence="7">
    <location>
        <begin position="27"/>
        <end position="51"/>
    </location>
</feature>
<dbReference type="GO" id="GO:0022857">
    <property type="term" value="F:transmembrane transporter activity"/>
    <property type="evidence" value="ECO:0007669"/>
    <property type="project" value="InterPro"/>
</dbReference>
<dbReference type="PANTHER" id="PTHR23506">
    <property type="entry name" value="GH10249P"/>
    <property type="match status" value="1"/>
</dbReference>
<dbReference type="HOGENOM" id="CLU_001265_51_3_1"/>
<keyword evidence="4 7" id="KW-0812">Transmembrane</keyword>
<evidence type="ECO:0000256" key="1">
    <source>
        <dbReference type="ARBA" id="ARBA00004141"/>
    </source>
</evidence>
<dbReference type="Gene3D" id="1.20.1250.20">
    <property type="entry name" value="MFS general substrate transporter like domains"/>
    <property type="match status" value="2"/>
</dbReference>
<gene>
    <name evidence="9" type="ORF">M436DRAFT_68306</name>
</gene>
<feature type="transmembrane region" description="Helical" evidence="7">
    <location>
        <begin position="63"/>
        <end position="84"/>
    </location>
</feature>
<evidence type="ECO:0000313" key="10">
    <source>
        <dbReference type="Proteomes" id="UP000027730"/>
    </source>
</evidence>
<dbReference type="CDD" id="cd17325">
    <property type="entry name" value="MFS_MdtG_SLC18_like"/>
    <property type="match status" value="1"/>
</dbReference>
<organism evidence="9 10">
    <name type="scientific">Aureobasidium namibiae CBS 147.97</name>
    <dbReference type="NCBI Taxonomy" id="1043004"/>
    <lineage>
        <taxon>Eukaryota</taxon>
        <taxon>Fungi</taxon>
        <taxon>Dikarya</taxon>
        <taxon>Ascomycota</taxon>
        <taxon>Pezizomycotina</taxon>
        <taxon>Dothideomycetes</taxon>
        <taxon>Dothideomycetidae</taxon>
        <taxon>Dothideales</taxon>
        <taxon>Saccotheciaceae</taxon>
        <taxon>Aureobasidium</taxon>
    </lineage>
</organism>
<dbReference type="Pfam" id="PF07690">
    <property type="entry name" value="MFS_1"/>
    <property type="match status" value="1"/>
</dbReference>